<feature type="domain" description="CTCHY-type" evidence="8">
    <location>
        <begin position="208"/>
        <end position="274"/>
    </location>
</feature>
<evidence type="ECO:0008006" key="11">
    <source>
        <dbReference type="Google" id="ProtNLM"/>
    </source>
</evidence>
<dbReference type="PROSITE" id="PS51266">
    <property type="entry name" value="ZF_CHY"/>
    <property type="match status" value="1"/>
</dbReference>
<feature type="domain" description="CHY-type" evidence="7">
    <location>
        <begin position="135"/>
        <end position="206"/>
    </location>
</feature>
<dbReference type="InterPro" id="IPR037275">
    <property type="entry name" value="Znf_CTCHY_sf"/>
</dbReference>
<feature type="compositionally biased region" description="Low complexity" evidence="5">
    <location>
        <begin position="356"/>
        <end position="370"/>
    </location>
</feature>
<feature type="region of interest" description="Disordered" evidence="5">
    <location>
        <begin position="700"/>
        <end position="766"/>
    </location>
</feature>
<keyword evidence="3" id="KW-0862">Zinc</keyword>
<evidence type="ECO:0000259" key="8">
    <source>
        <dbReference type="PROSITE" id="PS51270"/>
    </source>
</evidence>
<feature type="domain" description="RING-type" evidence="6">
    <location>
        <begin position="275"/>
        <end position="317"/>
    </location>
</feature>
<organism evidence="9 10">
    <name type="scientific">Neodothiora populina</name>
    <dbReference type="NCBI Taxonomy" id="2781224"/>
    <lineage>
        <taxon>Eukaryota</taxon>
        <taxon>Fungi</taxon>
        <taxon>Dikarya</taxon>
        <taxon>Ascomycota</taxon>
        <taxon>Pezizomycotina</taxon>
        <taxon>Dothideomycetes</taxon>
        <taxon>Dothideomycetidae</taxon>
        <taxon>Dothideales</taxon>
        <taxon>Dothioraceae</taxon>
        <taxon>Neodothiora</taxon>
    </lineage>
</organism>
<dbReference type="GeneID" id="95978153"/>
<dbReference type="Gene3D" id="2.20.28.10">
    <property type="match status" value="1"/>
</dbReference>
<dbReference type="Proteomes" id="UP001562354">
    <property type="component" value="Unassembled WGS sequence"/>
</dbReference>
<dbReference type="CDD" id="cd16464">
    <property type="entry name" value="RING-H2_Pirh2-like"/>
    <property type="match status" value="1"/>
</dbReference>
<reference evidence="9 10" key="1">
    <citation type="submission" date="2024-07" db="EMBL/GenBank/DDBJ databases">
        <title>Draft sequence of the Neodothiora populina.</title>
        <authorList>
            <person name="Drown D.D."/>
            <person name="Schuette U.S."/>
            <person name="Buechlein A.B."/>
            <person name="Rusch D.R."/>
            <person name="Winton L.W."/>
            <person name="Adams G.A."/>
        </authorList>
    </citation>
    <scope>NUCLEOTIDE SEQUENCE [LARGE SCALE GENOMIC DNA]</scope>
    <source>
        <strain evidence="9 10">CPC 39397</strain>
    </source>
</reference>
<feature type="region of interest" description="Disordered" evidence="5">
    <location>
        <begin position="519"/>
        <end position="539"/>
    </location>
</feature>
<sequence>MAQPDSSLALPHRLIEETHNVSPPRSPALPADDGMESLRQSMREIQGLAISTEEKARKMHLLMTRDYRNLHETHLPVRIDDGEDDNNRSVFRLRDTRSSDPSDNPYNVHPVDLEPTYCPGLVPLCDEEDMPEEGGERRALGCQHYTRNVKVQCYDCKLWFPCRHCHDTSTKLPFAHQLNRKMTENMLCMLCKTPQPAGEECMSCGAETAYYYCPKCKLWDNDSTKRIYHCDDCGICRRGEGLGKDYVHCKRCNVCISISTSSAHPCIERATDCDCPLCLEYLFSSPQPVVSLLCGHYMHATCYKDLMTVTYRCPVCNKSAVNMELQWRKLDDEIRLQPMPEEDFEPLSASPPPSRPNSAGPAESAESSESTDQFRQEDQTTSSSGVPAAPETAQSSAPSRRHVPRKVWVSCNDCGGRGWTPFHWLGLRCTVCDGYNTTQTTPLGNASTPALNAVRETYHTQRQHDFTGVEAIRSFGDGSNDSGAAGLGPEQITLLVNDQGADATQHGQDEQHRVDSACGCGNNSHHTHEHDQSDQHGQQQTFEWIHHHDPTQPASRSYFLRASQEEGSNLPSYPSYAGAAAAGLLRPDRALSASASEMFGGVPYEMVMRLGRSLSPMRYYIDGLDLRSDSQTRAAAAEGPANVAVAESTAGSAAAATDDERKGSPDDGDQTPRQKSGETSPKAGHENFWRSERGFLRVWTSDDDEVNAYGEDGDDDDEDDDEDSEDSESDEDEDDDDASALDADEEDDDDDDDEDGPDKLKLPGHL</sequence>
<dbReference type="SUPFAM" id="SSF57850">
    <property type="entry name" value="RING/U-box"/>
    <property type="match status" value="1"/>
</dbReference>
<evidence type="ECO:0000313" key="10">
    <source>
        <dbReference type="Proteomes" id="UP001562354"/>
    </source>
</evidence>
<evidence type="ECO:0000256" key="4">
    <source>
        <dbReference type="PROSITE-ProRule" id="PRU00601"/>
    </source>
</evidence>
<dbReference type="SUPFAM" id="SSF161245">
    <property type="entry name" value="Zinc hairpin stack"/>
    <property type="match status" value="1"/>
</dbReference>
<dbReference type="PROSITE" id="PS51270">
    <property type="entry name" value="ZF_CTCHY"/>
    <property type="match status" value="1"/>
</dbReference>
<dbReference type="PANTHER" id="PTHR21319:SF0">
    <property type="entry name" value="AND RING FINGER DOMAIN PROTEIN, PUTATIVE (AFU_ORTHOLOGUE AFUA_1G08900)-RELATED"/>
    <property type="match status" value="1"/>
</dbReference>
<dbReference type="RefSeq" id="XP_069196512.1">
    <property type="nucleotide sequence ID" value="XM_069344099.1"/>
</dbReference>
<feature type="compositionally biased region" description="Basic and acidic residues" evidence="5">
    <location>
        <begin position="757"/>
        <end position="766"/>
    </location>
</feature>
<dbReference type="Pfam" id="PF05495">
    <property type="entry name" value="zf-CHY"/>
    <property type="match status" value="1"/>
</dbReference>
<dbReference type="Pfam" id="PF14599">
    <property type="entry name" value="zinc_ribbon_6"/>
    <property type="match status" value="1"/>
</dbReference>
<evidence type="ECO:0000259" key="6">
    <source>
        <dbReference type="PROSITE" id="PS50089"/>
    </source>
</evidence>
<feature type="compositionally biased region" description="Acidic residues" evidence="5">
    <location>
        <begin position="701"/>
        <end position="756"/>
    </location>
</feature>
<dbReference type="EMBL" id="JBFMKM010000016">
    <property type="protein sequence ID" value="KAL1296830.1"/>
    <property type="molecule type" value="Genomic_DNA"/>
</dbReference>
<evidence type="ECO:0000256" key="1">
    <source>
        <dbReference type="ARBA" id="ARBA00022723"/>
    </source>
</evidence>
<evidence type="ECO:0000259" key="7">
    <source>
        <dbReference type="PROSITE" id="PS51266"/>
    </source>
</evidence>
<dbReference type="PANTHER" id="PTHR21319">
    <property type="entry name" value="RING FINGER AND CHY ZINC FINGER DOMAIN-CONTAINING PROTEIN 1"/>
    <property type="match status" value="1"/>
</dbReference>
<dbReference type="InterPro" id="IPR037274">
    <property type="entry name" value="Znf_CHY_sf"/>
</dbReference>
<feature type="region of interest" description="Disordered" evidence="5">
    <location>
        <begin position="635"/>
        <end position="688"/>
    </location>
</feature>
<evidence type="ECO:0000256" key="3">
    <source>
        <dbReference type="ARBA" id="ARBA00022833"/>
    </source>
</evidence>
<feature type="compositionally biased region" description="Basic and acidic residues" evidence="5">
    <location>
        <begin position="658"/>
        <end position="676"/>
    </location>
</feature>
<evidence type="ECO:0000313" key="9">
    <source>
        <dbReference type="EMBL" id="KAL1296830.1"/>
    </source>
</evidence>
<evidence type="ECO:0000256" key="5">
    <source>
        <dbReference type="SAM" id="MobiDB-lite"/>
    </source>
</evidence>
<dbReference type="Gene3D" id="3.30.40.10">
    <property type="entry name" value="Zinc/RING finger domain, C3HC4 (zinc finger)"/>
    <property type="match status" value="1"/>
</dbReference>
<dbReference type="InterPro" id="IPR013083">
    <property type="entry name" value="Znf_RING/FYVE/PHD"/>
</dbReference>
<keyword evidence="10" id="KW-1185">Reference proteome</keyword>
<comment type="caution">
    <text evidence="9">The sequence shown here is derived from an EMBL/GenBank/DDBJ whole genome shotgun (WGS) entry which is preliminary data.</text>
</comment>
<gene>
    <name evidence="9" type="ORF">AAFC00_004453</name>
</gene>
<dbReference type="InterPro" id="IPR008913">
    <property type="entry name" value="Znf_CHY"/>
</dbReference>
<protein>
    <recommendedName>
        <fullName evidence="11">Zf-CHY-domain-containing protein</fullName>
    </recommendedName>
</protein>
<dbReference type="SMART" id="SM00184">
    <property type="entry name" value="RING"/>
    <property type="match status" value="1"/>
</dbReference>
<keyword evidence="1" id="KW-0479">Metal-binding</keyword>
<dbReference type="InterPro" id="IPR017921">
    <property type="entry name" value="Znf_CTCHY"/>
</dbReference>
<dbReference type="InterPro" id="IPR001841">
    <property type="entry name" value="Znf_RING"/>
</dbReference>
<feature type="compositionally biased region" description="Low complexity" evidence="5">
    <location>
        <begin position="635"/>
        <end position="656"/>
    </location>
</feature>
<dbReference type="InterPro" id="IPR039512">
    <property type="entry name" value="RCHY1_zinc-ribbon"/>
</dbReference>
<proteinExistence type="predicted"/>
<name>A0ABR3P296_9PEZI</name>
<dbReference type="Pfam" id="PF13639">
    <property type="entry name" value="zf-RING_2"/>
    <property type="match status" value="1"/>
</dbReference>
<evidence type="ECO:0000256" key="2">
    <source>
        <dbReference type="ARBA" id="ARBA00022771"/>
    </source>
</evidence>
<dbReference type="SUPFAM" id="SSF161219">
    <property type="entry name" value="CHY zinc finger-like"/>
    <property type="match status" value="1"/>
</dbReference>
<keyword evidence="2 4" id="KW-0863">Zinc-finger</keyword>
<dbReference type="PROSITE" id="PS50089">
    <property type="entry name" value="ZF_RING_2"/>
    <property type="match status" value="1"/>
</dbReference>
<accession>A0ABR3P296</accession>
<feature type="region of interest" description="Disordered" evidence="5">
    <location>
        <begin position="342"/>
        <end position="402"/>
    </location>
</feature>